<sequence length="105" mass="12143">MEKLEEPFSVQLLPEPKNWKGVLRHKFKHQFTQAAKEEFKALKRKGTFNKLATFKARICVRGDLQQPNDLEKQAATLAARNFRMMMAIAAIFDLEIIQYVGIAYS</sequence>
<dbReference type="VEuPathDB" id="FungiDB:TSTA_000450"/>
<dbReference type="AlphaFoldDB" id="B8MSB5"/>
<dbReference type="GeneID" id="8108668"/>
<dbReference type="PhylomeDB" id="B8MSB5"/>
<gene>
    <name evidence="1" type="ORF">TSTA_000450</name>
</gene>
<dbReference type="OMA" id="ANWKEME"/>
<keyword evidence="2" id="KW-1185">Reference proteome</keyword>
<dbReference type="HOGENOM" id="CLU_2238415_0_0_1"/>
<proteinExistence type="predicted"/>
<accession>B8MSB5</accession>
<dbReference type="InParanoid" id="B8MSB5"/>
<dbReference type="Proteomes" id="UP000001745">
    <property type="component" value="Unassembled WGS sequence"/>
</dbReference>
<evidence type="ECO:0000313" key="1">
    <source>
        <dbReference type="EMBL" id="EED11968.1"/>
    </source>
</evidence>
<dbReference type="RefSeq" id="XP_002487622.1">
    <property type="nucleotide sequence ID" value="XM_002487577.1"/>
</dbReference>
<protein>
    <submittedName>
        <fullName evidence="1">Uncharacterized protein</fullName>
    </submittedName>
</protein>
<dbReference type="EMBL" id="EQ962660">
    <property type="protein sequence ID" value="EED11968.1"/>
    <property type="molecule type" value="Genomic_DNA"/>
</dbReference>
<dbReference type="OrthoDB" id="3432594at2759"/>
<reference evidence="2" key="1">
    <citation type="journal article" date="2015" name="Genome Announc.">
        <title>Genome sequence of the AIDS-associated pathogen Penicillium marneffei (ATCC18224) and its near taxonomic relative Talaromyces stipitatus (ATCC10500).</title>
        <authorList>
            <person name="Nierman W.C."/>
            <person name="Fedorova-Abrams N.D."/>
            <person name="Andrianopoulos A."/>
        </authorList>
    </citation>
    <scope>NUCLEOTIDE SEQUENCE [LARGE SCALE GENOMIC DNA]</scope>
    <source>
        <strain evidence="2">ATCC 10500 / CBS 375.48 / QM 6759 / NRRL 1006</strain>
    </source>
</reference>
<organism evidence="1 2">
    <name type="scientific">Talaromyces stipitatus (strain ATCC 10500 / CBS 375.48 / QM 6759 / NRRL 1006)</name>
    <name type="common">Penicillium stipitatum</name>
    <dbReference type="NCBI Taxonomy" id="441959"/>
    <lineage>
        <taxon>Eukaryota</taxon>
        <taxon>Fungi</taxon>
        <taxon>Dikarya</taxon>
        <taxon>Ascomycota</taxon>
        <taxon>Pezizomycotina</taxon>
        <taxon>Eurotiomycetes</taxon>
        <taxon>Eurotiomycetidae</taxon>
        <taxon>Eurotiales</taxon>
        <taxon>Trichocomaceae</taxon>
        <taxon>Talaromyces</taxon>
        <taxon>Talaromyces sect. Talaromyces</taxon>
    </lineage>
</organism>
<name>B8MSB5_TALSN</name>
<evidence type="ECO:0000313" key="2">
    <source>
        <dbReference type="Proteomes" id="UP000001745"/>
    </source>
</evidence>
<dbReference type="STRING" id="441959.B8MSB5"/>